<reference evidence="1 2" key="1">
    <citation type="submission" date="2016-02" db="EMBL/GenBank/DDBJ databases">
        <title>Genome analysis of coral dinoflagellate symbionts highlights evolutionary adaptations to a symbiotic lifestyle.</title>
        <authorList>
            <person name="Aranda M."/>
            <person name="Li Y."/>
            <person name="Liew Y.J."/>
            <person name="Baumgarten S."/>
            <person name="Simakov O."/>
            <person name="Wilson M."/>
            <person name="Piel J."/>
            <person name="Ashoor H."/>
            <person name="Bougouffa S."/>
            <person name="Bajic V.B."/>
            <person name="Ryu T."/>
            <person name="Ravasi T."/>
            <person name="Bayer T."/>
            <person name="Micklem G."/>
            <person name="Kim H."/>
            <person name="Bhak J."/>
            <person name="Lajeunesse T.C."/>
            <person name="Voolstra C.R."/>
        </authorList>
    </citation>
    <scope>NUCLEOTIDE SEQUENCE [LARGE SCALE GENOMIC DNA]</scope>
    <source>
        <strain evidence="1 2">CCMP2467</strain>
    </source>
</reference>
<dbReference type="InterPro" id="IPR029071">
    <property type="entry name" value="Ubiquitin-like_domsf"/>
</dbReference>
<keyword evidence="2" id="KW-1185">Reference proteome</keyword>
<dbReference type="SUPFAM" id="SSF54236">
    <property type="entry name" value="Ubiquitin-like"/>
    <property type="match status" value="1"/>
</dbReference>
<dbReference type="AlphaFoldDB" id="A0A1Q9EV64"/>
<dbReference type="EMBL" id="LSRX01000061">
    <property type="protein sequence ID" value="OLQ11305.1"/>
    <property type="molecule type" value="Genomic_DNA"/>
</dbReference>
<dbReference type="Proteomes" id="UP000186817">
    <property type="component" value="Unassembled WGS sequence"/>
</dbReference>
<dbReference type="InterPro" id="IPR032675">
    <property type="entry name" value="LRR_dom_sf"/>
</dbReference>
<dbReference type="PANTHER" id="PTHR10562">
    <property type="entry name" value="SMALL UBIQUITIN-RELATED MODIFIER"/>
    <property type="match status" value="1"/>
</dbReference>
<organism evidence="1 2">
    <name type="scientific">Symbiodinium microadriaticum</name>
    <name type="common">Dinoflagellate</name>
    <name type="synonym">Zooxanthella microadriatica</name>
    <dbReference type="NCBI Taxonomy" id="2951"/>
    <lineage>
        <taxon>Eukaryota</taxon>
        <taxon>Sar</taxon>
        <taxon>Alveolata</taxon>
        <taxon>Dinophyceae</taxon>
        <taxon>Suessiales</taxon>
        <taxon>Symbiodiniaceae</taxon>
        <taxon>Symbiodinium</taxon>
    </lineage>
</organism>
<evidence type="ECO:0000313" key="1">
    <source>
        <dbReference type="EMBL" id="OLQ11305.1"/>
    </source>
</evidence>
<dbReference type="Gene3D" id="2.60.120.620">
    <property type="entry name" value="q2cbj1_9rhob like domain"/>
    <property type="match status" value="1"/>
</dbReference>
<proteinExistence type="predicted"/>
<dbReference type="OrthoDB" id="442921at2759"/>
<sequence length="423" mass="46753">MASIPTIFATEWADARLAIRLTMLNTSWQRVMVEWLEVQTSVDLRNACDAELTSVSRLCPKLESLDISDSEALTSSAVVDALRRCPNLKTLIAWGSNPAQTLRGWRAIQEAKPDLAVVGRQARLVIRVRAPNLGWDREVRFDVREGLPLGKLMETWCSRFGISSSQVRFLSDGERISPSDTCASLGLKDGDELDAVLEQMNIGQWQALDVPEASMTQLDRLLHGKLEPHQVAKETVLSIARSVLAPAASPGLQTMNSVQGEVALPWKSCKVLDRDQCKKLAEWTESSFERGQDVHDFQLRLTAAQLDQLTCDNTSRTLTACAESVLNGQEVAPPYFILRRHAASDRQRLRIPFHRDYSLAVVNVSLNSEYTGGKLMFVDGARLICPERKPGCATAHNQTAIHGVSSITAGVRYNLLAAFDSAE</sequence>
<dbReference type="Gene3D" id="3.10.20.90">
    <property type="entry name" value="Phosphatidylinositol 3-kinase Catalytic Subunit, Chain A, domain 1"/>
    <property type="match status" value="1"/>
</dbReference>
<name>A0A1Q9EV64_SYMMI</name>
<dbReference type="Pfam" id="PF11976">
    <property type="entry name" value="Rad60-SLD"/>
    <property type="match status" value="1"/>
</dbReference>
<dbReference type="PROSITE" id="PS50053">
    <property type="entry name" value="UBIQUITIN_2"/>
    <property type="match status" value="1"/>
</dbReference>
<evidence type="ECO:0000313" key="2">
    <source>
        <dbReference type="Proteomes" id="UP000186817"/>
    </source>
</evidence>
<dbReference type="InterPro" id="IPR022617">
    <property type="entry name" value="Rad60/SUMO-like_dom"/>
</dbReference>
<comment type="caution">
    <text evidence="1">The sequence shown here is derived from an EMBL/GenBank/DDBJ whole genome shotgun (WGS) entry which is preliminary data.</text>
</comment>
<dbReference type="InterPro" id="IPR000626">
    <property type="entry name" value="Ubiquitin-like_dom"/>
</dbReference>
<gene>
    <name evidence="1" type="primary">pmt3</name>
    <name evidence="1" type="ORF">AK812_SmicGene4866</name>
</gene>
<accession>A0A1Q9EV64</accession>
<dbReference type="SUPFAM" id="SSF52047">
    <property type="entry name" value="RNI-like"/>
    <property type="match status" value="1"/>
</dbReference>
<dbReference type="Gene3D" id="3.80.10.10">
    <property type="entry name" value="Ribonuclease Inhibitor"/>
    <property type="match status" value="1"/>
</dbReference>
<protein>
    <submittedName>
        <fullName evidence="1">Ubiquitin-like protein pmt3/smt3</fullName>
    </submittedName>
</protein>